<feature type="signal peptide" evidence="1">
    <location>
        <begin position="1"/>
        <end position="20"/>
    </location>
</feature>
<dbReference type="KEGG" id="eiv:EIN_132170"/>
<keyword evidence="3" id="KW-1185">Reference proteome</keyword>
<reference evidence="2 3" key="1">
    <citation type="submission" date="2012-10" db="EMBL/GenBank/DDBJ databases">
        <authorList>
            <person name="Zafar N."/>
            <person name="Inman J."/>
            <person name="Hall N."/>
            <person name="Lorenzi H."/>
            <person name="Caler E."/>
        </authorList>
    </citation>
    <scope>NUCLEOTIDE SEQUENCE [LARGE SCALE GENOMIC DNA]</scope>
    <source>
        <strain evidence="2 3">IP1</strain>
    </source>
</reference>
<dbReference type="GeneID" id="14893335"/>
<accession>A0A0A1UH03</accession>
<evidence type="ECO:0000313" key="3">
    <source>
        <dbReference type="Proteomes" id="UP000014680"/>
    </source>
</evidence>
<dbReference type="OMA" id="THWMISE"/>
<dbReference type="Proteomes" id="UP000014680">
    <property type="component" value="Unassembled WGS sequence"/>
</dbReference>
<evidence type="ECO:0000256" key="1">
    <source>
        <dbReference type="SAM" id="SignalP"/>
    </source>
</evidence>
<protein>
    <submittedName>
        <fullName evidence="2">Uncharacterized protein</fullName>
    </submittedName>
</protein>
<proteinExistence type="predicted"/>
<evidence type="ECO:0000313" key="2">
    <source>
        <dbReference type="EMBL" id="ELP94348.1"/>
    </source>
</evidence>
<name>A0A0A1UH03_ENTIV</name>
<dbReference type="EMBL" id="KB206244">
    <property type="protein sequence ID" value="ELP94348.1"/>
    <property type="molecule type" value="Genomic_DNA"/>
</dbReference>
<dbReference type="VEuPathDB" id="AmoebaDB:EIN_132170"/>
<organism evidence="2 3">
    <name type="scientific">Entamoeba invadens IP1</name>
    <dbReference type="NCBI Taxonomy" id="370355"/>
    <lineage>
        <taxon>Eukaryota</taxon>
        <taxon>Amoebozoa</taxon>
        <taxon>Evosea</taxon>
        <taxon>Archamoebae</taxon>
        <taxon>Mastigamoebida</taxon>
        <taxon>Entamoebidae</taxon>
        <taxon>Entamoeba</taxon>
    </lineage>
</organism>
<dbReference type="RefSeq" id="XP_004261119.1">
    <property type="nucleotide sequence ID" value="XM_004261071.1"/>
</dbReference>
<gene>
    <name evidence="2" type="ORF">EIN_132170</name>
</gene>
<feature type="chain" id="PRO_5001991442" evidence="1">
    <location>
        <begin position="21"/>
        <end position="293"/>
    </location>
</feature>
<dbReference type="OrthoDB" id="29909at2759"/>
<dbReference type="AlphaFoldDB" id="A0A0A1UH03"/>
<sequence length="293" mass="33427">MVPKVMYLVILFVIVTSKYSTPSQYPQRIILNFSPHQLPGWSKNSTDYLNTYLEAYSVLKISLNRLNPKAEAVICYPEFYADIRISDTQTFLNLVQRLEVPSVIITTLSTSSDILSLIQTYHKKLSNYQVALSFAQTQSGKCFGRANQSVADDLMKGLEQMSLDEEFNTFKGIAAVDYKDLLKYEATINVSTVFVNFFETSASDVENFLNVAKKFHIRKLAFDISEFANSMFYQNCGFIGNLLSACYEKGINVDFVVNRSAWLLSNNFNDFLNFVQISIHFVLFVLVIDYSME</sequence>
<keyword evidence="1" id="KW-0732">Signal</keyword>